<dbReference type="Proteomes" id="UP000248329">
    <property type="component" value="Unassembled WGS sequence"/>
</dbReference>
<sequence>MFPWWILEINFVASGLLLAIGIISLVLSFNLVRRDDSYDSSCKVLALANIGLAILFFAYLHQYMAHIRHGGAMTLVRGPFSNYTFDQPSLIIYSALIVLPSLLSILVLLRSRPAISQTSRKRSYMVLAITVFLVVAASAGTGLYYNYLNQQKASMVVEELGNDQDIKLYRINDDFTQGTWMQGQDVPYFIDSKGATSGRFVSQDTYDAIRFLSETDTTGVMAWWDPALEIKAAGKTPVICYASERIEHTVSRPTSIDKFEPDERVADVARFFATDSAEEAKGISEEYDATTVYVPRYYGHGLFWAMTEAMDTESGFEYEGSMYHRFISGDEPESFEKIFENEGVRIYRLR</sequence>
<evidence type="ECO:0000313" key="2">
    <source>
        <dbReference type="Proteomes" id="UP000248329"/>
    </source>
</evidence>
<dbReference type="EMBL" id="PQXF01000037">
    <property type="protein sequence ID" value="PXF58356.1"/>
    <property type="molecule type" value="Genomic_DNA"/>
</dbReference>
<accession>A0AC61L000</accession>
<proteinExistence type="predicted"/>
<organism evidence="1 2">
    <name type="scientific">Candidatus Methanogaster sp</name>
    <dbReference type="NCBI Taxonomy" id="3386292"/>
    <lineage>
        <taxon>Archaea</taxon>
        <taxon>Methanobacteriati</taxon>
        <taxon>Methanobacteriota</taxon>
        <taxon>Stenosarchaea group</taxon>
        <taxon>Methanomicrobia</taxon>
        <taxon>Methanosarcinales</taxon>
        <taxon>ANME-2 cluster</taxon>
        <taxon>Candidatus Methanogasteraceae</taxon>
        <taxon>Candidatus Methanogaster</taxon>
    </lineage>
</organism>
<reference evidence="1" key="1">
    <citation type="submission" date="2018-01" db="EMBL/GenBank/DDBJ databases">
        <authorList>
            <person name="Krukenberg V."/>
        </authorList>
    </citation>
    <scope>NUCLEOTIDE SEQUENCE</scope>
    <source>
        <strain evidence="1">E20ANME2</strain>
    </source>
</reference>
<name>A0AC61L000_9EURY</name>
<protein>
    <submittedName>
        <fullName evidence="1">Uncharacterized protein</fullName>
    </submittedName>
</protein>
<comment type="caution">
    <text evidence="1">The sequence shown here is derived from an EMBL/GenBank/DDBJ whole genome shotgun (WGS) entry which is preliminary data.</text>
</comment>
<evidence type="ECO:0000313" key="1">
    <source>
        <dbReference type="EMBL" id="PXF58356.1"/>
    </source>
</evidence>
<gene>
    <name evidence="1" type="ORF">C4B59_13395</name>
</gene>